<dbReference type="InterPro" id="IPR017850">
    <property type="entry name" value="Alkaline_phosphatase_core_sf"/>
</dbReference>
<organism evidence="1">
    <name type="scientific">marine metagenome</name>
    <dbReference type="NCBI Taxonomy" id="408172"/>
    <lineage>
        <taxon>unclassified sequences</taxon>
        <taxon>metagenomes</taxon>
        <taxon>ecological metagenomes</taxon>
    </lineage>
</organism>
<gene>
    <name evidence="1" type="ORF">METZ01_LOCUS295319</name>
</gene>
<evidence type="ECO:0008006" key="2">
    <source>
        <dbReference type="Google" id="ProtNLM"/>
    </source>
</evidence>
<feature type="non-terminal residue" evidence="1">
    <location>
        <position position="34"/>
    </location>
</feature>
<feature type="non-terminal residue" evidence="1">
    <location>
        <position position="1"/>
    </location>
</feature>
<dbReference type="Gene3D" id="3.40.720.10">
    <property type="entry name" value="Alkaline Phosphatase, subunit A"/>
    <property type="match status" value="1"/>
</dbReference>
<name>A0A382M3D3_9ZZZZ</name>
<reference evidence="1" key="1">
    <citation type="submission" date="2018-05" db="EMBL/GenBank/DDBJ databases">
        <authorList>
            <person name="Lanie J.A."/>
            <person name="Ng W.-L."/>
            <person name="Kazmierczak K.M."/>
            <person name="Andrzejewski T.M."/>
            <person name="Davidsen T.M."/>
            <person name="Wayne K.J."/>
            <person name="Tettelin H."/>
            <person name="Glass J.I."/>
            <person name="Rusch D."/>
            <person name="Podicherti R."/>
            <person name="Tsui H.-C.T."/>
            <person name="Winkler M.E."/>
        </authorList>
    </citation>
    <scope>NUCLEOTIDE SEQUENCE</scope>
</reference>
<dbReference type="SUPFAM" id="SSF53649">
    <property type="entry name" value="Alkaline phosphatase-like"/>
    <property type="match status" value="1"/>
</dbReference>
<accession>A0A382M3D3</accession>
<dbReference type="EMBL" id="UINC01090482">
    <property type="protein sequence ID" value="SVC42465.1"/>
    <property type="molecule type" value="Genomic_DNA"/>
</dbReference>
<dbReference type="AlphaFoldDB" id="A0A382M3D3"/>
<protein>
    <recommendedName>
        <fullName evidence="2">Sulfatase N-terminal domain-containing protein</fullName>
    </recommendedName>
</protein>
<evidence type="ECO:0000313" key="1">
    <source>
        <dbReference type="EMBL" id="SVC42465.1"/>
    </source>
</evidence>
<sequence>VTKNILFITADQWRAECLSCLGHMVQTPNLDALA</sequence>
<proteinExistence type="predicted"/>